<protein>
    <submittedName>
        <fullName evidence="2">Uncharacterized protein</fullName>
    </submittedName>
</protein>
<evidence type="ECO:0000313" key="3">
    <source>
        <dbReference type="Proteomes" id="UP000179164"/>
    </source>
</evidence>
<dbReference type="AlphaFoldDB" id="A0A1G2B1L4"/>
<feature type="transmembrane region" description="Helical" evidence="1">
    <location>
        <begin position="103"/>
        <end position="127"/>
    </location>
</feature>
<name>A0A1G2B1L4_9BACT</name>
<evidence type="ECO:0000313" key="2">
    <source>
        <dbReference type="EMBL" id="OGY83083.1"/>
    </source>
</evidence>
<feature type="transmembrane region" description="Helical" evidence="1">
    <location>
        <begin position="6"/>
        <end position="27"/>
    </location>
</feature>
<keyword evidence="1" id="KW-0812">Transmembrane</keyword>
<dbReference type="STRING" id="1798543.A2898_02265"/>
<keyword evidence="1" id="KW-1133">Transmembrane helix</keyword>
<evidence type="ECO:0000256" key="1">
    <source>
        <dbReference type="SAM" id="Phobius"/>
    </source>
</evidence>
<accession>A0A1G2B1L4</accession>
<comment type="caution">
    <text evidence="2">The sequence shown here is derived from an EMBL/GenBank/DDBJ whole genome shotgun (WGS) entry which is preliminary data.</text>
</comment>
<reference evidence="2 3" key="1">
    <citation type="journal article" date="2016" name="Nat. Commun.">
        <title>Thousands of microbial genomes shed light on interconnected biogeochemical processes in an aquifer system.</title>
        <authorList>
            <person name="Anantharaman K."/>
            <person name="Brown C.T."/>
            <person name="Hug L.A."/>
            <person name="Sharon I."/>
            <person name="Castelle C.J."/>
            <person name="Probst A.J."/>
            <person name="Thomas B.C."/>
            <person name="Singh A."/>
            <person name="Wilkins M.J."/>
            <person name="Karaoz U."/>
            <person name="Brodie E.L."/>
            <person name="Williams K.H."/>
            <person name="Hubbard S.S."/>
            <person name="Banfield J.F."/>
        </authorList>
    </citation>
    <scope>NUCLEOTIDE SEQUENCE [LARGE SCALE GENOMIC DNA]</scope>
</reference>
<feature type="transmembrane region" description="Helical" evidence="1">
    <location>
        <begin position="48"/>
        <end position="66"/>
    </location>
</feature>
<proteinExistence type="predicted"/>
<organism evidence="2 3">
    <name type="scientific">Candidatus Kerfeldbacteria bacterium RIFCSPLOWO2_01_FULL_48_11</name>
    <dbReference type="NCBI Taxonomy" id="1798543"/>
    <lineage>
        <taxon>Bacteria</taxon>
        <taxon>Candidatus Kerfeldiibacteriota</taxon>
    </lineage>
</organism>
<sequence>MEFLYTTSLVIYYAVGIASLLFGAKLLQVIYQPDLMTPEQVGALRRRYLYLLITQWVLSICIAFLAQTTHRAVVFTFVFLLVPMFFSAWFNQLSRNQRTSYGLSILLVFLSLVSLFGSDIYSLYIVYH</sequence>
<gene>
    <name evidence="2" type="ORF">A2898_02265</name>
</gene>
<feature type="transmembrane region" description="Helical" evidence="1">
    <location>
        <begin position="72"/>
        <end position="91"/>
    </location>
</feature>
<dbReference type="EMBL" id="MHKE01000015">
    <property type="protein sequence ID" value="OGY83083.1"/>
    <property type="molecule type" value="Genomic_DNA"/>
</dbReference>
<dbReference type="Proteomes" id="UP000179164">
    <property type="component" value="Unassembled WGS sequence"/>
</dbReference>
<keyword evidence="1" id="KW-0472">Membrane</keyword>